<dbReference type="InterPro" id="IPR032675">
    <property type="entry name" value="LRR_dom_sf"/>
</dbReference>
<reference evidence="2" key="2">
    <citation type="submission" date="2018-07" db="EMBL/GenBank/DDBJ databases">
        <authorList>
            <person name="Quirk P.G."/>
            <person name="Krulwich T.A."/>
        </authorList>
    </citation>
    <scope>NUCLEOTIDE SEQUENCE</scope>
</reference>
<accession>A0A336KF47</accession>
<reference evidence="1" key="1">
    <citation type="submission" date="2018-04" db="EMBL/GenBank/DDBJ databases">
        <authorList>
            <person name="Go L.Y."/>
            <person name="Mitchell J.A."/>
        </authorList>
    </citation>
    <scope>NUCLEOTIDE SEQUENCE</scope>
    <source>
        <tissue evidence="1">Whole organism</tissue>
    </source>
</reference>
<dbReference type="Gene3D" id="3.80.10.10">
    <property type="entry name" value="Ribonuclease Inhibitor"/>
    <property type="match status" value="2"/>
</dbReference>
<dbReference type="AlphaFoldDB" id="A0A336KF47"/>
<sequence>MKITDLPLEVLVEILTYVPLKERQATLSWKIKSFYEASTHPRFKNDFCLNLRGAFLDENCDPVQVFEDTERVFSEVVFYETTFGSGYENFVRTICEFTETVHIRYKFRKIETKDCAVILGCCHNVKSLTLEFNQGFGVILNASEDIKSQFKKGLKSVEKLVIAGPIEARIESFVEFLEGMPRLKVLDLRKLEVFRSEEKQFYDCILPYIASHSKSLKGILFQEDYKPENLKKYERLIEIQDLVLNQFEGTALRCWKWSEAEYNYFRKFLQKNCHLTDLRLKNAQQLEWGPLMDIIKEHPHLKRLEVDSFSFFLSVEAGLLYLLPEIETIVFRDSMDHQHNVWPLVNQDNLIPATNSTLKELIISKFYSIYTPSWLNCDYKVLNRLEIRDCEIEDEHVHLICEKLSLLEDLTITSALITDFAITGRPRRKSQTPTEKIKTAIVDLKHLKSLALDYDDKITSNAFADFNLNGMNLESLSLEGCERINHSAITHIVKNCPNLIQLNVNFCNKLKDESIEVICQNLLKLRRLKINELPAVTGEVFKILSTAKNLRYLHMKDYVRVKDKEESARALFKQLESLRIVKLGLRQEIHRFD</sequence>
<dbReference type="SUPFAM" id="SSF52047">
    <property type="entry name" value="RNI-like"/>
    <property type="match status" value="2"/>
</dbReference>
<evidence type="ECO:0000313" key="2">
    <source>
        <dbReference type="EMBL" id="SSX22906.1"/>
    </source>
</evidence>
<protein>
    <submittedName>
        <fullName evidence="1">CSON007764 protein</fullName>
    </submittedName>
</protein>
<evidence type="ECO:0000313" key="1">
    <source>
        <dbReference type="EMBL" id="SSX02532.1"/>
    </source>
</evidence>
<dbReference type="PANTHER" id="PTHR13318">
    <property type="entry name" value="PARTNER OF PAIRED, ISOFORM B-RELATED"/>
    <property type="match status" value="1"/>
</dbReference>
<dbReference type="GO" id="GO:0019005">
    <property type="term" value="C:SCF ubiquitin ligase complex"/>
    <property type="evidence" value="ECO:0007669"/>
    <property type="project" value="TreeGrafter"/>
</dbReference>
<dbReference type="EMBL" id="UFQS01000292">
    <property type="protein sequence ID" value="SSX02532.1"/>
    <property type="molecule type" value="Genomic_DNA"/>
</dbReference>
<dbReference type="InterPro" id="IPR006553">
    <property type="entry name" value="Leu-rich_rpt_Cys-con_subtyp"/>
</dbReference>
<dbReference type="GO" id="GO:0031146">
    <property type="term" value="P:SCF-dependent proteasomal ubiquitin-dependent protein catabolic process"/>
    <property type="evidence" value="ECO:0007669"/>
    <property type="project" value="TreeGrafter"/>
</dbReference>
<name>A0A336KF47_CULSO</name>
<organism evidence="1">
    <name type="scientific">Culicoides sonorensis</name>
    <name type="common">Biting midge</name>
    <dbReference type="NCBI Taxonomy" id="179676"/>
    <lineage>
        <taxon>Eukaryota</taxon>
        <taxon>Metazoa</taxon>
        <taxon>Ecdysozoa</taxon>
        <taxon>Arthropoda</taxon>
        <taxon>Hexapoda</taxon>
        <taxon>Insecta</taxon>
        <taxon>Pterygota</taxon>
        <taxon>Neoptera</taxon>
        <taxon>Endopterygota</taxon>
        <taxon>Diptera</taxon>
        <taxon>Nematocera</taxon>
        <taxon>Chironomoidea</taxon>
        <taxon>Ceratopogonidae</taxon>
        <taxon>Ceratopogoninae</taxon>
        <taxon>Culicoides</taxon>
        <taxon>Monoculicoides</taxon>
    </lineage>
</organism>
<dbReference type="EMBL" id="UFQT01000292">
    <property type="protein sequence ID" value="SSX22906.1"/>
    <property type="molecule type" value="Genomic_DNA"/>
</dbReference>
<dbReference type="VEuPathDB" id="VectorBase:CSON007764"/>
<gene>
    <name evidence="1" type="primary">CSON007764</name>
</gene>
<dbReference type="SMART" id="SM00367">
    <property type="entry name" value="LRR_CC"/>
    <property type="match status" value="2"/>
</dbReference>
<proteinExistence type="predicted"/>